<feature type="transmembrane region" description="Helical" evidence="14">
    <location>
        <begin position="74"/>
        <end position="92"/>
    </location>
</feature>
<dbReference type="CDD" id="cd03244">
    <property type="entry name" value="ABCC_MRP_domain2"/>
    <property type="match status" value="1"/>
</dbReference>
<dbReference type="Pfam" id="PF24357">
    <property type="entry name" value="TMD0_ABC"/>
    <property type="match status" value="1"/>
</dbReference>
<feature type="transmembrane region" description="Helical" evidence="14">
    <location>
        <begin position="216"/>
        <end position="233"/>
    </location>
</feature>
<keyword evidence="8" id="KW-0067">ATP-binding</keyword>
<evidence type="ECO:0000256" key="7">
    <source>
        <dbReference type="ARBA" id="ARBA00022741"/>
    </source>
</evidence>
<comment type="subcellular location">
    <subcellularLocation>
        <location evidence="1">Vacuole membrane</location>
        <topology evidence="1">Multi-pass membrane protein</topology>
    </subcellularLocation>
</comment>
<dbReference type="SUPFAM" id="SSF52540">
    <property type="entry name" value="P-loop containing nucleoside triphosphate hydrolases"/>
    <property type="match status" value="2"/>
</dbReference>
<evidence type="ECO:0000313" key="17">
    <source>
        <dbReference type="Ensembl" id="ENSSMAP00000044674.1"/>
    </source>
</evidence>
<dbReference type="GO" id="GO:0005774">
    <property type="term" value="C:vacuolar membrane"/>
    <property type="evidence" value="ECO:0007669"/>
    <property type="project" value="UniProtKB-SubCell"/>
</dbReference>
<feature type="transmembrane region" description="Helical" evidence="14">
    <location>
        <begin position="398"/>
        <end position="416"/>
    </location>
</feature>
<feature type="transmembrane region" description="Helical" evidence="14">
    <location>
        <begin position="318"/>
        <end position="336"/>
    </location>
</feature>
<evidence type="ECO:0000256" key="10">
    <source>
        <dbReference type="ARBA" id="ARBA00022989"/>
    </source>
</evidence>
<dbReference type="PROSITE" id="PS50893">
    <property type="entry name" value="ABC_TRANSPORTER_2"/>
    <property type="match status" value="2"/>
</dbReference>
<dbReference type="SMART" id="SM00382">
    <property type="entry name" value="AAA"/>
    <property type="match status" value="2"/>
</dbReference>
<feature type="transmembrane region" description="Helical" evidence="14">
    <location>
        <begin position="98"/>
        <end position="122"/>
    </location>
</feature>
<keyword evidence="4" id="KW-0926">Vacuole</keyword>
<reference evidence="17" key="2">
    <citation type="submission" date="2025-08" db="UniProtKB">
        <authorList>
            <consortium name="Ensembl"/>
        </authorList>
    </citation>
    <scope>IDENTIFICATION</scope>
</reference>
<dbReference type="SUPFAM" id="SSF90123">
    <property type="entry name" value="ABC transporter transmembrane region"/>
    <property type="match status" value="2"/>
</dbReference>
<dbReference type="FunFam" id="3.40.50.300:FF:000293">
    <property type="entry name" value="ATP binding cassette subfamily C member 1"/>
    <property type="match status" value="1"/>
</dbReference>
<accession>A0A8D3CBL6</accession>
<gene>
    <name evidence="17" type="primary">abcc6a</name>
</gene>
<dbReference type="CDD" id="cd18603">
    <property type="entry name" value="ABC_6TM_MRP1_2_3_6_D2_like"/>
    <property type="match status" value="1"/>
</dbReference>
<dbReference type="EC" id="7.6.2.3" evidence="12"/>
<keyword evidence="11 14" id="KW-0472">Membrane</keyword>
<dbReference type="PROSITE" id="PS00211">
    <property type="entry name" value="ABC_TRANSPORTER_1"/>
    <property type="match status" value="2"/>
</dbReference>
<dbReference type="FunFam" id="3.40.50.300:FF:000074">
    <property type="entry name" value="Multidrug resistance-associated protein 5 isoform 1"/>
    <property type="match status" value="1"/>
</dbReference>
<protein>
    <recommendedName>
        <fullName evidence="12">ABC-type glutathione-S-conjugate transporter</fullName>
        <ecNumber evidence="12">7.6.2.3</ecNumber>
    </recommendedName>
</protein>
<dbReference type="Proteomes" id="UP000694558">
    <property type="component" value="Chromosome 8"/>
</dbReference>
<dbReference type="PANTHER" id="PTHR24223">
    <property type="entry name" value="ATP-BINDING CASSETTE SUB-FAMILY C"/>
    <property type="match status" value="1"/>
</dbReference>
<comment type="similarity">
    <text evidence="2">Belongs to the ABC transporter superfamily. ABCC family. Conjugate transporter (TC 3.A.1.208) subfamily.</text>
</comment>
<dbReference type="PANTHER" id="PTHR24223:SF339">
    <property type="entry name" value="ATP-BINDING CASSETTE SUB-FAMILY C MEMBER 6"/>
    <property type="match status" value="1"/>
</dbReference>
<evidence type="ECO:0000256" key="11">
    <source>
        <dbReference type="ARBA" id="ARBA00023136"/>
    </source>
</evidence>
<dbReference type="InterPro" id="IPR027417">
    <property type="entry name" value="P-loop_NTPase"/>
</dbReference>
<evidence type="ECO:0000256" key="8">
    <source>
        <dbReference type="ARBA" id="ARBA00022840"/>
    </source>
</evidence>
<keyword evidence="9" id="KW-1278">Translocase</keyword>
<evidence type="ECO:0000256" key="3">
    <source>
        <dbReference type="ARBA" id="ARBA00022448"/>
    </source>
</evidence>
<feature type="domain" description="ABC transporter" evidence="15">
    <location>
        <begin position="470"/>
        <end position="709"/>
    </location>
</feature>
<feature type="transmembrane region" description="Helical" evidence="14">
    <location>
        <begin position="290"/>
        <end position="312"/>
    </location>
</feature>
<dbReference type="Ensembl" id="ENSSMAT00000062541.1">
    <property type="protein sequence ID" value="ENSSMAP00000044674.1"/>
    <property type="gene ID" value="ENSSMAG00000007367.2"/>
</dbReference>
<evidence type="ECO:0000256" key="14">
    <source>
        <dbReference type="SAM" id="Phobius"/>
    </source>
</evidence>
<evidence type="ECO:0000256" key="6">
    <source>
        <dbReference type="ARBA" id="ARBA00022737"/>
    </source>
</evidence>
<dbReference type="CDD" id="cd18595">
    <property type="entry name" value="ABC_6TM_MRP1_2_3_6_D1_like"/>
    <property type="match status" value="1"/>
</dbReference>
<dbReference type="InterPro" id="IPR050173">
    <property type="entry name" value="ABC_transporter_C-like"/>
</dbReference>
<keyword evidence="7" id="KW-0547">Nucleotide-binding</keyword>
<dbReference type="FunFam" id="1.20.1560.10:FF:000001">
    <property type="entry name" value="ATP-binding cassette subfamily C member 1"/>
    <property type="match status" value="1"/>
</dbReference>
<feature type="domain" description="ABC transmembrane type-1" evidence="16">
    <location>
        <begin position="198"/>
        <end position="453"/>
    </location>
</feature>
<dbReference type="GO" id="GO:0005524">
    <property type="term" value="F:ATP binding"/>
    <property type="evidence" value="ECO:0007669"/>
    <property type="project" value="UniProtKB-KW"/>
</dbReference>
<dbReference type="InterPro" id="IPR017871">
    <property type="entry name" value="ABC_transporter-like_CS"/>
</dbReference>
<dbReference type="InterPro" id="IPR003593">
    <property type="entry name" value="AAA+_ATPase"/>
</dbReference>
<keyword evidence="6" id="KW-0677">Repeat</keyword>
<dbReference type="InterPro" id="IPR056227">
    <property type="entry name" value="TMD0_ABC"/>
</dbReference>
<dbReference type="GO" id="GO:0000323">
    <property type="term" value="C:lytic vacuole"/>
    <property type="evidence" value="ECO:0007669"/>
    <property type="project" value="UniProtKB-ARBA"/>
</dbReference>
<evidence type="ECO:0000256" key="1">
    <source>
        <dbReference type="ARBA" id="ARBA00004128"/>
    </source>
</evidence>
<evidence type="ECO:0000256" key="13">
    <source>
        <dbReference type="ARBA" id="ARBA00047523"/>
    </source>
</evidence>
<comment type="catalytic activity">
    <reaction evidence="13">
        <text>leukotriene C4(in) + ATP + H2O = leukotriene C4(out) + ADP + phosphate + H(+)</text>
        <dbReference type="Rhea" id="RHEA:38963"/>
        <dbReference type="ChEBI" id="CHEBI:15377"/>
        <dbReference type="ChEBI" id="CHEBI:15378"/>
        <dbReference type="ChEBI" id="CHEBI:30616"/>
        <dbReference type="ChEBI" id="CHEBI:43474"/>
        <dbReference type="ChEBI" id="CHEBI:57973"/>
        <dbReference type="ChEBI" id="CHEBI:456216"/>
    </reaction>
    <physiologicalReaction direction="left-to-right" evidence="13">
        <dbReference type="Rhea" id="RHEA:38964"/>
    </physiologicalReaction>
</comment>
<evidence type="ECO:0000256" key="12">
    <source>
        <dbReference type="ARBA" id="ARBA00024220"/>
    </source>
</evidence>
<feature type="transmembrane region" description="Helical" evidence="14">
    <location>
        <begin position="428"/>
        <end position="450"/>
    </location>
</feature>
<evidence type="ECO:0000256" key="4">
    <source>
        <dbReference type="ARBA" id="ARBA00022554"/>
    </source>
</evidence>
<dbReference type="FunFam" id="1.20.1560.10:FF:000020">
    <property type="entry name" value="ABC metal ion transporter"/>
    <property type="match status" value="1"/>
</dbReference>
<evidence type="ECO:0000313" key="18">
    <source>
        <dbReference type="Proteomes" id="UP000694558"/>
    </source>
</evidence>
<keyword evidence="10 14" id="KW-1133">Transmembrane helix</keyword>
<dbReference type="Gene3D" id="3.40.50.300">
    <property type="entry name" value="P-loop containing nucleotide triphosphate hydrolases"/>
    <property type="match status" value="2"/>
</dbReference>
<dbReference type="CDD" id="cd03250">
    <property type="entry name" value="ABCC_MRP_domain1"/>
    <property type="match status" value="1"/>
</dbReference>
<feature type="domain" description="ABC transporter" evidence="15">
    <location>
        <begin position="1075"/>
        <end position="1286"/>
    </location>
</feature>
<dbReference type="Gene3D" id="1.20.1560.10">
    <property type="entry name" value="ABC transporter type 1, transmembrane domain"/>
    <property type="match status" value="2"/>
</dbReference>
<evidence type="ECO:0000259" key="16">
    <source>
        <dbReference type="PROSITE" id="PS50929"/>
    </source>
</evidence>
<dbReference type="Pfam" id="PF00664">
    <property type="entry name" value="ABC_membrane"/>
    <property type="match status" value="2"/>
</dbReference>
<feature type="transmembrane region" description="Helical" evidence="14">
    <location>
        <begin position="883"/>
        <end position="911"/>
    </location>
</feature>
<evidence type="ECO:0000259" key="15">
    <source>
        <dbReference type="PROSITE" id="PS50893"/>
    </source>
</evidence>
<dbReference type="GO" id="GO:0016887">
    <property type="term" value="F:ATP hydrolysis activity"/>
    <property type="evidence" value="ECO:0007669"/>
    <property type="project" value="InterPro"/>
</dbReference>
<evidence type="ECO:0000256" key="9">
    <source>
        <dbReference type="ARBA" id="ARBA00022967"/>
    </source>
</evidence>
<dbReference type="InterPro" id="IPR011527">
    <property type="entry name" value="ABC1_TM_dom"/>
</dbReference>
<dbReference type="Pfam" id="PF00005">
    <property type="entry name" value="ABC_tran"/>
    <property type="match status" value="2"/>
</dbReference>
<feature type="transmembrane region" description="Helical" evidence="14">
    <location>
        <begin position="35"/>
        <end position="53"/>
    </location>
</feature>
<feature type="domain" description="ABC transmembrane type-1" evidence="16">
    <location>
        <begin position="756"/>
        <end position="1038"/>
    </location>
</feature>
<sequence length="1287" mass="144214">MDAFCRLSGLDPLWDWNRTWYTANPDLTQCFQNTVLVWVPCIYLWLLAPFYCLHLYCHDRGRIQMSCLCSSKMVLGFLLASFGFVEFFYILLERSQEIHQHMVFLLSPIIRSMTVILALCIIQLERMRGCRSSVFLFLFWVLAVVCSLVPLRAKIQLVVKGYRTPLAAEDLWTLRKEDTSQQILSELHQDWTAECAKIQNLLLAFMRDEDAPLWKGYFYATLMFLLSCLQSLFNHQYMYTCFTVGMRVKTAVMGLVYRKSLVINSAARRTCTVGEIVNLVSADTQKLMDFVVYFNAVWLAPIEIVLCLFFLWQHLGPSALAGIATVILIFPLNGFIAKKRSKLQVTIQMKFMDGRIRLMNEILNGIKILKFYAWEKAFLEQVLGYREKELEALKKSQILYSISIISFAMFGVYVMLDDRNVLDAQKVFVSMALINILKTPLSQLPFAISTSMQAMVSLRRLGKYLCSEELKVDNVSKSPLNGEDVVIDNGTFSWSADGPPCLKRINIHVPRGSLVAVVGHVGSGKSSLLSAMLGETEKRSGRVVVKGSVAYVPQQAWIQNATVQDNVIFGREKLKTWYHRVLEACALLPDLDILPAGDATEIGEKGLNLSGGQKQRVSLARAVYRTADVYLLDDPLSAVDAHVGQHIFDKVIGPKGVLRDKTRILVTHGMSFLPQADLILVMVDGAITESGSYQELLSRHGAFADFIHTFASTERKESAIQRGEETLSARKSKDTVKLEMYKKYFKTISLAIIIPIVFLYAFQQGASLTYNYWLSMWADDPVVNGTQLDTDLKLTVFGALGFAQGQLVSIAIFGTTVAISLCGIIASRHLHMDLLNNVLHSPMSFFECTPSGNLLNRFAKEIDAIDCMVPDGLKMMLSYVFKLMEVCIIVMMATPFAAVIILPLAFLYAFVQSFYVATSCQLRRLEAVSRSPIYTHFNETVQGAGVIRAFGEQSRFILQANKRVDCNQTSYFPRFVATRWLAVNLEFVGNVVVLAAAILSVIGKNTLSPGIVGLAVSHSLQVTGILSWIVRSWTDVENNIVSVERVSEYGETAKEASWSIEGSSLPLAWPQRGTIEFQDYGLQYRKGLELALKGITLHIHEKEKVGIVGRTGAGKSSLALGIFRILEAAKGKIFVDGINIEDIGLHDLRSRITIIPQDPVLFSGSLRMNLDPFDTYTDEEVWSSLELAHLKNFVSNLPDKLNHECSEGGENLSLGQRQLVCLARALLRKTKILVLDEATAAVDLETDTLIQSTIRTQFEDCTVLTIAHRLNTIMDYTRCVIIHDTVT</sequence>
<feature type="transmembrane region" description="Helical" evidence="14">
    <location>
        <begin position="744"/>
        <end position="762"/>
    </location>
</feature>
<keyword evidence="3" id="KW-0813">Transport</keyword>
<feature type="transmembrane region" description="Helical" evidence="14">
    <location>
        <begin position="807"/>
        <end position="826"/>
    </location>
</feature>
<dbReference type="InterPro" id="IPR003439">
    <property type="entry name" value="ABC_transporter-like_ATP-bd"/>
</dbReference>
<dbReference type="GeneTree" id="ENSGT00940000165591"/>
<dbReference type="PROSITE" id="PS50929">
    <property type="entry name" value="ABC_TM1F"/>
    <property type="match status" value="2"/>
</dbReference>
<name>A0A8D3CBL6_SCOMX</name>
<keyword evidence="5 14" id="KW-0812">Transmembrane</keyword>
<organism evidence="17 18">
    <name type="scientific">Scophthalmus maximus</name>
    <name type="common">Turbot</name>
    <name type="synonym">Psetta maxima</name>
    <dbReference type="NCBI Taxonomy" id="52904"/>
    <lineage>
        <taxon>Eukaryota</taxon>
        <taxon>Metazoa</taxon>
        <taxon>Chordata</taxon>
        <taxon>Craniata</taxon>
        <taxon>Vertebrata</taxon>
        <taxon>Euteleostomi</taxon>
        <taxon>Actinopterygii</taxon>
        <taxon>Neopterygii</taxon>
        <taxon>Teleostei</taxon>
        <taxon>Neoteleostei</taxon>
        <taxon>Acanthomorphata</taxon>
        <taxon>Carangaria</taxon>
        <taxon>Pleuronectiformes</taxon>
        <taxon>Pleuronectoidei</taxon>
        <taxon>Scophthalmidae</taxon>
        <taxon>Scophthalmus</taxon>
    </lineage>
</organism>
<reference evidence="17" key="1">
    <citation type="submission" date="2023-05" db="EMBL/GenBank/DDBJ databases">
        <title>High-quality long-read genome of Scophthalmus maximus.</title>
        <authorList>
            <person name="Lien S."/>
            <person name="Martinez P."/>
        </authorList>
    </citation>
    <scope>NUCLEOTIDE SEQUENCE [LARGE SCALE GENOMIC DNA]</scope>
</reference>
<evidence type="ECO:0000256" key="5">
    <source>
        <dbReference type="ARBA" id="ARBA00022692"/>
    </source>
</evidence>
<dbReference type="InterPro" id="IPR036640">
    <property type="entry name" value="ABC1_TM_sf"/>
</dbReference>
<evidence type="ECO:0000256" key="2">
    <source>
        <dbReference type="ARBA" id="ARBA00009726"/>
    </source>
</evidence>
<proteinExistence type="inferred from homology"/>
<dbReference type="GO" id="GO:0015431">
    <property type="term" value="F:ABC-type glutathione S-conjugate transporter activity"/>
    <property type="evidence" value="ECO:0007669"/>
    <property type="project" value="UniProtKB-EC"/>
</dbReference>
<feature type="transmembrane region" description="Helical" evidence="14">
    <location>
        <begin position="134"/>
        <end position="153"/>
    </location>
</feature>